<keyword evidence="3" id="KW-1185">Reference proteome</keyword>
<proteinExistence type="predicted"/>
<dbReference type="Proteomes" id="UP001159363">
    <property type="component" value="Chromosome 3"/>
</dbReference>
<evidence type="ECO:0000256" key="1">
    <source>
        <dbReference type="SAM" id="MobiDB-lite"/>
    </source>
</evidence>
<accession>A0ABQ9HZZ4</accession>
<evidence type="ECO:0000313" key="3">
    <source>
        <dbReference type="Proteomes" id="UP001159363"/>
    </source>
</evidence>
<feature type="region of interest" description="Disordered" evidence="1">
    <location>
        <begin position="306"/>
        <end position="342"/>
    </location>
</feature>
<comment type="caution">
    <text evidence="2">The sequence shown here is derived from an EMBL/GenBank/DDBJ whole genome shotgun (WGS) entry which is preliminary data.</text>
</comment>
<sequence>MKINKKQQPRFKTLTRNIQREASLTPWQIVLCQAREVQDPKRKIWGNCSAFSKQDDSHSGNELVKGKNIFPLSAGIKDFTTAVKQQVGCGAAVSERLACWPLTKANRVQSRMGHFQSFTCGNCAGRCRWLAGFLGDFQFPPSLYSGAAPFSPRSHSSALKTSFLNELQVNNLGHVHSRAVELRTPAVLVKWRYGRPNTIRKKQDVSTFDRGQITEASRMGHAISHVVQALEPVSRVRREFKSSVKTPAARSNCHGVQCIINSGRHWLARLVTLDRQTTTQHHSLIQRWTTATCVQPCLLELSPSYESPHHYPLPRPRAAKQRLAEPTPREPPRVDAQKQKSCGSRGAILTHLAACRKPLDEVCKQQAGLKMPRHVV</sequence>
<protein>
    <submittedName>
        <fullName evidence="2">Uncharacterized protein</fullName>
    </submittedName>
</protein>
<feature type="compositionally biased region" description="Basic and acidic residues" evidence="1">
    <location>
        <begin position="327"/>
        <end position="338"/>
    </location>
</feature>
<dbReference type="EMBL" id="JARBHB010000003">
    <property type="protein sequence ID" value="KAJ8889938.1"/>
    <property type="molecule type" value="Genomic_DNA"/>
</dbReference>
<name>A0ABQ9HZZ4_9NEOP</name>
<gene>
    <name evidence="2" type="ORF">PR048_009443</name>
</gene>
<evidence type="ECO:0000313" key="2">
    <source>
        <dbReference type="EMBL" id="KAJ8889938.1"/>
    </source>
</evidence>
<reference evidence="2 3" key="1">
    <citation type="submission" date="2023-02" db="EMBL/GenBank/DDBJ databases">
        <title>LHISI_Scaffold_Assembly.</title>
        <authorList>
            <person name="Stuart O.P."/>
            <person name="Cleave R."/>
            <person name="Magrath M.J.L."/>
            <person name="Mikheyev A.S."/>
        </authorList>
    </citation>
    <scope>NUCLEOTIDE SEQUENCE [LARGE SCALE GENOMIC DNA]</scope>
    <source>
        <strain evidence="2">Daus_M_001</strain>
        <tissue evidence="2">Leg muscle</tissue>
    </source>
</reference>
<organism evidence="2 3">
    <name type="scientific">Dryococelus australis</name>
    <dbReference type="NCBI Taxonomy" id="614101"/>
    <lineage>
        <taxon>Eukaryota</taxon>
        <taxon>Metazoa</taxon>
        <taxon>Ecdysozoa</taxon>
        <taxon>Arthropoda</taxon>
        <taxon>Hexapoda</taxon>
        <taxon>Insecta</taxon>
        <taxon>Pterygota</taxon>
        <taxon>Neoptera</taxon>
        <taxon>Polyneoptera</taxon>
        <taxon>Phasmatodea</taxon>
        <taxon>Verophasmatodea</taxon>
        <taxon>Anareolatae</taxon>
        <taxon>Phasmatidae</taxon>
        <taxon>Eurycanthinae</taxon>
        <taxon>Dryococelus</taxon>
    </lineage>
</organism>